<dbReference type="Pfam" id="PF00501">
    <property type="entry name" value="AMP-binding"/>
    <property type="match status" value="2"/>
</dbReference>
<dbReference type="EMBL" id="JAEVLS010000004">
    <property type="protein sequence ID" value="MBM0106548.1"/>
    <property type="molecule type" value="Genomic_DNA"/>
</dbReference>
<dbReference type="Proteomes" id="UP000661077">
    <property type="component" value="Unassembled WGS sequence"/>
</dbReference>
<dbReference type="PANTHER" id="PTHR43272">
    <property type="entry name" value="LONG-CHAIN-FATTY-ACID--COA LIGASE"/>
    <property type="match status" value="1"/>
</dbReference>
<dbReference type="InterPro" id="IPR042099">
    <property type="entry name" value="ANL_N_sf"/>
</dbReference>
<accession>A0ABS1X012</accession>
<protein>
    <submittedName>
        <fullName evidence="5">AMP-binding protein</fullName>
    </submittedName>
</protein>
<dbReference type="PANTHER" id="PTHR43272:SF33">
    <property type="entry name" value="AMP-BINDING DOMAIN-CONTAINING PROTEIN-RELATED"/>
    <property type="match status" value="1"/>
</dbReference>
<gene>
    <name evidence="5" type="ORF">JM946_17605</name>
</gene>
<evidence type="ECO:0000313" key="5">
    <source>
        <dbReference type="EMBL" id="MBM0106548.1"/>
    </source>
</evidence>
<evidence type="ECO:0000313" key="6">
    <source>
        <dbReference type="Proteomes" id="UP000661077"/>
    </source>
</evidence>
<dbReference type="InterPro" id="IPR000873">
    <property type="entry name" value="AMP-dep_synth/lig_dom"/>
</dbReference>
<dbReference type="RefSeq" id="WP_203168669.1">
    <property type="nucleotide sequence ID" value="NZ_JAEVLS010000004.1"/>
</dbReference>
<feature type="domain" description="AMP-dependent synthetase/ligase" evidence="4">
    <location>
        <begin position="119"/>
        <end position="329"/>
    </location>
</feature>
<evidence type="ECO:0000256" key="3">
    <source>
        <dbReference type="ARBA" id="ARBA00024484"/>
    </source>
</evidence>
<feature type="domain" description="AMP-dependent synthetase/ligase" evidence="4">
    <location>
        <begin position="26"/>
        <end position="81"/>
    </location>
</feature>
<dbReference type="Gene3D" id="3.30.300.30">
    <property type="match status" value="1"/>
</dbReference>
<evidence type="ECO:0000256" key="1">
    <source>
        <dbReference type="ARBA" id="ARBA00022741"/>
    </source>
</evidence>
<dbReference type="InterPro" id="IPR045851">
    <property type="entry name" value="AMP-bd_C_sf"/>
</dbReference>
<proteinExistence type="predicted"/>
<keyword evidence="6" id="KW-1185">Reference proteome</keyword>
<name>A0ABS1X012_9GAMM</name>
<comment type="catalytic activity">
    <reaction evidence="3">
        <text>a long-chain fatty acid + ATP + CoA = a long-chain fatty acyl-CoA + AMP + diphosphate</text>
        <dbReference type="Rhea" id="RHEA:15421"/>
        <dbReference type="ChEBI" id="CHEBI:30616"/>
        <dbReference type="ChEBI" id="CHEBI:33019"/>
        <dbReference type="ChEBI" id="CHEBI:57287"/>
        <dbReference type="ChEBI" id="CHEBI:57560"/>
        <dbReference type="ChEBI" id="CHEBI:83139"/>
        <dbReference type="ChEBI" id="CHEBI:456215"/>
        <dbReference type="EC" id="6.2.1.3"/>
    </reaction>
    <physiologicalReaction direction="left-to-right" evidence="3">
        <dbReference type="Rhea" id="RHEA:15422"/>
    </physiologicalReaction>
</comment>
<dbReference type="SUPFAM" id="SSF56801">
    <property type="entry name" value="Acetyl-CoA synthetase-like"/>
    <property type="match status" value="1"/>
</dbReference>
<dbReference type="Pfam" id="PF23562">
    <property type="entry name" value="AMP-binding_C_3"/>
    <property type="match status" value="1"/>
</dbReference>
<dbReference type="Gene3D" id="3.40.50.12780">
    <property type="entry name" value="N-terminal domain of ligase-like"/>
    <property type="match status" value="1"/>
</dbReference>
<keyword evidence="2" id="KW-0067">ATP-binding</keyword>
<organism evidence="5 6">
    <name type="scientific">Steroidobacter gossypii</name>
    <dbReference type="NCBI Taxonomy" id="2805490"/>
    <lineage>
        <taxon>Bacteria</taxon>
        <taxon>Pseudomonadati</taxon>
        <taxon>Pseudomonadota</taxon>
        <taxon>Gammaproteobacteria</taxon>
        <taxon>Steroidobacterales</taxon>
        <taxon>Steroidobacteraceae</taxon>
        <taxon>Steroidobacter</taxon>
    </lineage>
</organism>
<comment type="caution">
    <text evidence="5">The sequence shown here is derived from an EMBL/GenBank/DDBJ whole genome shotgun (WGS) entry which is preliminary data.</text>
</comment>
<keyword evidence="1" id="KW-0547">Nucleotide-binding</keyword>
<sequence>MDFNGLFERASGNARGTLKVKRLDGNMVTVTHADVIRDAEALAQGLQDRGVERGHLVGLQLPNCYEFILWDLAAIRIGAVLQVFPEEVDLKTADPSFAADRFALFMHANLSFESLGPVAPDADIIDDRDILTRAYSSGSSGYLKGLSISRRGTELLISDFIDAFGMSEADSHLLFLPLSNYQQRLSVYACLFAGMSLSVTDFPQLFAALRTDKPSFIIGPPAIFENVFNAFKADPNAAASVQRFLGGNMRFMITGMAPIRTEVLEAFNTRFAQTLLEAYGVTETGMIAWNTFDARRPGTVGKPIHPEHVHLMEDGEIVIKRPSPLSNGYFYSRQGEGHQVFKTDGSIHTGDIGELDAEGFLTLKGRKKEIIVTNAGVKVHPEQIESQLGAIPGVLQVAVLWSPGRKQLAAVIVVDGASEGARRSVATALQEYNERAVSYRKIGAHVITDAKFSMDSGLLTRNLKYHRENIYRHYADAIER</sequence>
<reference evidence="5 6" key="1">
    <citation type="journal article" date="2021" name="Int. J. Syst. Evol. Microbiol.">
        <title>Steroidobacter gossypii sp. nov., isolated from soil of cotton cropping field.</title>
        <authorList>
            <person name="Huang R."/>
            <person name="Yang S."/>
            <person name="Zhen C."/>
            <person name="Liu W."/>
        </authorList>
    </citation>
    <scope>NUCLEOTIDE SEQUENCE [LARGE SCALE GENOMIC DNA]</scope>
    <source>
        <strain evidence="5 6">S1-65</strain>
    </source>
</reference>
<evidence type="ECO:0000256" key="2">
    <source>
        <dbReference type="ARBA" id="ARBA00022840"/>
    </source>
</evidence>
<evidence type="ECO:0000259" key="4">
    <source>
        <dbReference type="Pfam" id="PF00501"/>
    </source>
</evidence>